<sequence>MDRPCFVSDHHQLPYVRPLSLSLSLSVQRRLIPFFLCVSFMSLTQLSLAWIASISARTVSFLPPFLCVRPPPPPLPPPCLAFADHTSYRALASLTFFPAPWTSPSPVPPGRSAHAYSFPLCQAPAIP</sequence>
<dbReference type="EMBL" id="BNCP01000083">
    <property type="protein sequence ID" value="GIL92842.1"/>
    <property type="molecule type" value="Genomic_DNA"/>
</dbReference>
<protein>
    <submittedName>
        <fullName evidence="2">Uncharacterized protein</fullName>
    </submittedName>
</protein>
<keyword evidence="1" id="KW-0812">Transmembrane</keyword>
<dbReference type="Proteomes" id="UP000747110">
    <property type="component" value="Unassembled WGS sequence"/>
</dbReference>
<dbReference type="OrthoDB" id="3176171at2759"/>
<evidence type="ECO:0000313" key="3">
    <source>
        <dbReference type="Proteomes" id="UP000747110"/>
    </source>
</evidence>
<proteinExistence type="predicted"/>
<keyword evidence="1" id="KW-1133">Transmembrane helix</keyword>
<organism evidence="2 3">
    <name type="scientific">Volvox reticuliferus</name>
    <dbReference type="NCBI Taxonomy" id="1737510"/>
    <lineage>
        <taxon>Eukaryota</taxon>
        <taxon>Viridiplantae</taxon>
        <taxon>Chlorophyta</taxon>
        <taxon>core chlorophytes</taxon>
        <taxon>Chlorophyceae</taxon>
        <taxon>CS clade</taxon>
        <taxon>Chlamydomonadales</taxon>
        <taxon>Volvocaceae</taxon>
        <taxon>Volvox</taxon>
    </lineage>
</organism>
<reference evidence="2" key="1">
    <citation type="journal article" date="2021" name="Proc. Natl. Acad. Sci. U.S.A.">
        <title>Three genomes in the algal genus Volvox reveal the fate of a haploid sex-determining region after a transition to homothallism.</title>
        <authorList>
            <person name="Yamamoto K."/>
            <person name="Hamaji T."/>
            <person name="Kawai-Toyooka H."/>
            <person name="Matsuzaki R."/>
            <person name="Takahashi F."/>
            <person name="Nishimura Y."/>
            <person name="Kawachi M."/>
            <person name="Noguchi H."/>
            <person name="Minakuchi Y."/>
            <person name="Umen J.G."/>
            <person name="Toyoda A."/>
            <person name="Nozaki H."/>
        </authorList>
    </citation>
    <scope>NUCLEOTIDE SEQUENCE</scope>
    <source>
        <strain evidence="2">NIES-3786</strain>
    </source>
</reference>
<comment type="caution">
    <text evidence="2">The sequence shown here is derived from an EMBL/GenBank/DDBJ whole genome shotgun (WGS) entry which is preliminary data.</text>
</comment>
<feature type="transmembrane region" description="Helical" evidence="1">
    <location>
        <begin position="31"/>
        <end position="52"/>
    </location>
</feature>
<keyword evidence="3" id="KW-1185">Reference proteome</keyword>
<keyword evidence="1" id="KW-0472">Membrane</keyword>
<name>A0A8J4D568_9CHLO</name>
<evidence type="ECO:0000313" key="2">
    <source>
        <dbReference type="EMBL" id="GIL92842.1"/>
    </source>
</evidence>
<dbReference type="AlphaFoldDB" id="A0A8J4D568"/>
<gene>
    <name evidence="2" type="ORF">Vretifemale_20306</name>
</gene>
<evidence type="ECO:0000256" key="1">
    <source>
        <dbReference type="SAM" id="Phobius"/>
    </source>
</evidence>
<accession>A0A8J4D568</accession>